<dbReference type="InterPro" id="IPR029063">
    <property type="entry name" value="SAM-dependent_MTases_sf"/>
</dbReference>
<dbReference type="GO" id="GO:0008168">
    <property type="term" value="F:methyltransferase activity"/>
    <property type="evidence" value="ECO:0007669"/>
    <property type="project" value="UniProtKB-KW"/>
</dbReference>
<dbReference type="Gene3D" id="3.40.50.150">
    <property type="entry name" value="Vaccinia Virus protein VP39"/>
    <property type="match status" value="1"/>
</dbReference>
<dbReference type="Proteomes" id="UP000324831">
    <property type="component" value="Unassembled WGS sequence"/>
</dbReference>
<evidence type="ECO:0000313" key="1">
    <source>
        <dbReference type="EMBL" id="GCE63776.1"/>
    </source>
</evidence>
<dbReference type="RefSeq" id="WP_216083225.1">
    <property type="nucleotide sequence ID" value="NZ_CACTIB010000020.1"/>
</dbReference>
<dbReference type="EMBL" id="BIMN01000004">
    <property type="protein sequence ID" value="GCE63776.1"/>
    <property type="molecule type" value="Genomic_DNA"/>
</dbReference>
<dbReference type="AlphaFoldDB" id="A0A478FTV5"/>
<organism evidence="1 2">
    <name type="scientific">Candidatus Mycoplasma haematohominis</name>
    <dbReference type="NCBI Taxonomy" id="1494318"/>
    <lineage>
        <taxon>Bacteria</taxon>
        <taxon>Bacillati</taxon>
        <taxon>Mycoplasmatota</taxon>
        <taxon>Mollicutes</taxon>
        <taxon>Mycoplasmataceae</taxon>
        <taxon>Mycoplasma</taxon>
    </lineage>
</organism>
<dbReference type="SUPFAM" id="SSF53335">
    <property type="entry name" value="S-adenosyl-L-methionine-dependent methyltransferases"/>
    <property type="match status" value="1"/>
</dbReference>
<dbReference type="PANTHER" id="PTHR38451">
    <property type="entry name" value="TRNA (ADENINE(22)-N(1))-METHYLTRANSFERASE"/>
    <property type="match status" value="1"/>
</dbReference>
<reference evidence="1 2" key="1">
    <citation type="submission" date="2019-01" db="EMBL/GenBank/DDBJ databases">
        <title>Draft genome sequences of Candidatus Mycoplasma haemohominis SWG34-3 identified from a patient with pyrexia, anemia and liver dysfunction.</title>
        <authorList>
            <person name="Sekizuka T."/>
            <person name="Hattori N."/>
            <person name="Katano H."/>
            <person name="Takuma T."/>
            <person name="Ito T."/>
            <person name="Arai N."/>
            <person name="Yanai R."/>
            <person name="Ishii S."/>
            <person name="Miura Y."/>
            <person name="Tokunaga T."/>
            <person name="Watanabe H."/>
            <person name="Nomura N."/>
            <person name="Eguchi J."/>
            <person name="Arai T."/>
            <person name="Hasegawa H."/>
            <person name="Nakamaki T."/>
            <person name="Wakita T."/>
            <person name="Niki Y."/>
            <person name="Kuroda M."/>
        </authorList>
    </citation>
    <scope>NUCLEOTIDE SEQUENCE [LARGE SCALE GENOMIC DNA]</scope>
    <source>
        <strain evidence="1">SWG34-3</strain>
    </source>
</reference>
<dbReference type="Pfam" id="PF12847">
    <property type="entry name" value="Methyltransf_18"/>
    <property type="match status" value="1"/>
</dbReference>
<proteinExistence type="predicted"/>
<protein>
    <submittedName>
        <fullName evidence="1">tRNA (Adenine(22)-N(1))-methyltransferase</fullName>
    </submittedName>
</protein>
<keyword evidence="1" id="KW-0808">Transferase</keyword>
<accession>A0A478FTV5</accession>
<keyword evidence="1" id="KW-0489">Methyltransferase</keyword>
<gene>
    <name evidence="1" type="primary">trmK</name>
    <name evidence="1" type="ORF">MHSWG343_07820</name>
</gene>
<name>A0A478FTV5_9MOLU</name>
<comment type="caution">
    <text evidence="1">The sequence shown here is derived from an EMBL/GenBank/DDBJ whole genome shotgun (WGS) entry which is preliminary data.</text>
</comment>
<evidence type="ECO:0000313" key="2">
    <source>
        <dbReference type="Proteomes" id="UP000324831"/>
    </source>
</evidence>
<dbReference type="GO" id="GO:0032259">
    <property type="term" value="P:methylation"/>
    <property type="evidence" value="ECO:0007669"/>
    <property type="project" value="UniProtKB-KW"/>
</dbReference>
<dbReference type="PANTHER" id="PTHR38451:SF1">
    <property type="entry name" value="TRNA (ADENINE(22)-N(1))-METHYLTRANSFERASE"/>
    <property type="match status" value="1"/>
</dbReference>
<sequence>MHPRIKALVDLFPQGNVLVDIGSDHGHLGLELLRSEKAIRVINIDLSADALERSKVAYKRLGFEKRAMFLLNDGFTSLVSFPENSVVVIAGMGTVQILKILERMPSHIKHLILLSHTDYFLIRKWAFKNFFFIKNEKYVDDGDHCYLALDLVRVPKQVHSSSIRDYIFGREEFWRELHMDLFSKYWADKANRVLKIPYEYRDEVERETIRFLKDNEIL</sequence>